<comment type="similarity">
    <text evidence="1">Belongs to the amidase family.</text>
</comment>
<keyword evidence="4" id="KW-1185">Reference proteome</keyword>
<evidence type="ECO:0000313" key="4">
    <source>
        <dbReference type="Proteomes" id="UP000199473"/>
    </source>
</evidence>
<protein>
    <submittedName>
        <fullName evidence="3">Aspartyl-tRNA(Asn)/glutamyl-tRNA(Gln) amidotransferase subunit A</fullName>
    </submittedName>
</protein>
<dbReference type="PANTHER" id="PTHR11895">
    <property type="entry name" value="TRANSAMIDASE"/>
    <property type="match status" value="1"/>
</dbReference>
<evidence type="ECO:0000313" key="3">
    <source>
        <dbReference type="EMBL" id="SFL11143.1"/>
    </source>
</evidence>
<reference evidence="3 4" key="1">
    <citation type="submission" date="2016-10" db="EMBL/GenBank/DDBJ databases">
        <authorList>
            <person name="de Groot N.N."/>
        </authorList>
    </citation>
    <scope>NUCLEOTIDE SEQUENCE [LARGE SCALE GENOMIC DNA]</scope>
    <source>
        <strain evidence="3 4">DSM 19981</strain>
    </source>
</reference>
<dbReference type="SUPFAM" id="SSF75304">
    <property type="entry name" value="Amidase signature (AS) enzymes"/>
    <property type="match status" value="1"/>
</dbReference>
<feature type="domain" description="Amidase" evidence="2">
    <location>
        <begin position="40"/>
        <end position="456"/>
    </location>
</feature>
<accession>A0A1I4F132</accession>
<dbReference type="InterPro" id="IPR000120">
    <property type="entry name" value="Amidase"/>
</dbReference>
<evidence type="ECO:0000256" key="1">
    <source>
        <dbReference type="ARBA" id="ARBA00009199"/>
    </source>
</evidence>
<proteinExistence type="inferred from homology"/>
<dbReference type="AlphaFoldDB" id="A0A1I4F132"/>
<gene>
    <name evidence="3" type="ORF">SAMN02745775_1219</name>
</gene>
<sequence length="487" mass="51705">MLPATEPPWKPRMTTPTDPALMTAEQLLSLYARRALSPVEALKAVTERIARYNPWVNAFATMNPRALREAGESEARWAVGRPVGILDGVPCTVKDLLNIAGFPTRRGSLVTDPTPATEDAPAVVGLKAAGAVIIGKTTTTEFGWKTPGDCPLHGITRNPWNPQRTPGGSSSGAGAAGAACFGPLHIGTDAGGSIRIPAAYCGLVGVKPSYGRIPQWPHGAFSAVACAGPMTRSVGDAALMMSAMARHDLRDPVCLPDDPRDWRAGMDQGVAGLRVAVVRRLGFEPPLDEEGEAALQVAAKLLAEQGAIVEEADPQLPDTRAIFSRVWGVAIARIWTGTAEEKRGQLDAGIEEVARKMGDMGAADFLGADMLRVECGHAMARFHQRYDLILTAATPTAALDADAPTIRPVEALWRDWAPWTFAFNLTRQPAIAVPIGLDEAGMPRGVQVAAALYRDDLAFRAARALETAASLPLANPAESGQMRAKLN</sequence>
<dbReference type="STRING" id="1123062.SAMN02745775_1219"/>
<dbReference type="InterPro" id="IPR036928">
    <property type="entry name" value="AS_sf"/>
</dbReference>
<dbReference type="Gene3D" id="3.90.1300.10">
    <property type="entry name" value="Amidase signature (AS) domain"/>
    <property type="match status" value="1"/>
</dbReference>
<name>A0A1I4F132_9PROT</name>
<dbReference type="Proteomes" id="UP000199473">
    <property type="component" value="Unassembled WGS sequence"/>
</dbReference>
<dbReference type="GO" id="GO:0016740">
    <property type="term" value="F:transferase activity"/>
    <property type="evidence" value="ECO:0007669"/>
    <property type="project" value="UniProtKB-KW"/>
</dbReference>
<evidence type="ECO:0000259" key="2">
    <source>
        <dbReference type="Pfam" id="PF01425"/>
    </source>
</evidence>
<organism evidence="3 4">
    <name type="scientific">Falsiroseomonas stagni DSM 19981</name>
    <dbReference type="NCBI Taxonomy" id="1123062"/>
    <lineage>
        <taxon>Bacteria</taxon>
        <taxon>Pseudomonadati</taxon>
        <taxon>Pseudomonadota</taxon>
        <taxon>Alphaproteobacteria</taxon>
        <taxon>Acetobacterales</taxon>
        <taxon>Roseomonadaceae</taxon>
        <taxon>Falsiroseomonas</taxon>
    </lineage>
</organism>
<dbReference type="InterPro" id="IPR023631">
    <property type="entry name" value="Amidase_dom"/>
</dbReference>
<dbReference type="PANTHER" id="PTHR11895:SF7">
    <property type="entry name" value="GLUTAMYL-TRNA(GLN) AMIDOTRANSFERASE SUBUNIT A, MITOCHONDRIAL"/>
    <property type="match status" value="1"/>
</dbReference>
<dbReference type="EMBL" id="FOSQ01000021">
    <property type="protein sequence ID" value="SFL11143.1"/>
    <property type="molecule type" value="Genomic_DNA"/>
</dbReference>
<keyword evidence="3" id="KW-0808">Transferase</keyword>
<dbReference type="Pfam" id="PF01425">
    <property type="entry name" value="Amidase"/>
    <property type="match status" value="1"/>
</dbReference>